<keyword evidence="3" id="KW-0479">Metal-binding</keyword>
<reference evidence="7 8" key="1">
    <citation type="submission" date="2016-02" db="EMBL/GenBank/DDBJ databases">
        <authorList>
            <person name="Wen L."/>
            <person name="He K."/>
            <person name="Yang H."/>
        </authorList>
    </citation>
    <scope>NUCLEOTIDE SEQUENCE [LARGE SCALE GENOMIC DNA]</scope>
    <source>
        <strain evidence="7">ShG14-8</strain>
    </source>
</reference>
<gene>
    <name evidence="7" type="ORF">AWT59_1907</name>
</gene>
<sequence>MKVRSIFLSDIHLGTRGCQADRLLDFLREFESDHLFLIGDIIDFWSMGRSIQWSAMQNTVVQKILRRARHGEKVVFIPGNHDEALREYNGTSFGDILIAFEWLHVTADGKRLLLTHGDQFDQVTRHHRWLAILGDIGYDLLVRLNGWLSWWRRTLRINGYWSLAGYAKRKVKSAVTFIFDFEDSVIRSVRDRGLNGVICGHIHSAAIKEVGELLYLNCGDWVDSCTAIVEHLDGRLELIEWRGSTNSLPEAAA</sequence>
<keyword evidence="1" id="KW-1003">Cell membrane</keyword>
<organism evidence="7 8">
    <name type="scientific">Candidatus Gallionella acididurans</name>
    <dbReference type="NCBI Taxonomy" id="1796491"/>
    <lineage>
        <taxon>Bacteria</taxon>
        <taxon>Pseudomonadati</taxon>
        <taxon>Pseudomonadota</taxon>
        <taxon>Betaproteobacteria</taxon>
        <taxon>Nitrosomonadales</taxon>
        <taxon>Gallionellaceae</taxon>
        <taxon>Gallionella</taxon>
    </lineage>
</organism>
<keyword evidence="4" id="KW-0472">Membrane</keyword>
<dbReference type="Gene3D" id="3.60.21.10">
    <property type="match status" value="1"/>
</dbReference>
<evidence type="ECO:0000256" key="2">
    <source>
        <dbReference type="ARBA" id="ARBA00022519"/>
    </source>
</evidence>
<name>A0A139BSI1_9PROT</name>
<dbReference type="AlphaFoldDB" id="A0A139BSI1"/>
<dbReference type="Proteomes" id="UP000070578">
    <property type="component" value="Unassembled WGS sequence"/>
</dbReference>
<evidence type="ECO:0000256" key="1">
    <source>
        <dbReference type="ARBA" id="ARBA00022475"/>
    </source>
</evidence>
<dbReference type="InterPro" id="IPR004843">
    <property type="entry name" value="Calcineurin-like_PHP"/>
</dbReference>
<dbReference type="CDD" id="cd07398">
    <property type="entry name" value="MPP_YbbF-LpxH"/>
    <property type="match status" value="1"/>
</dbReference>
<keyword evidence="2" id="KW-0997">Cell inner membrane</keyword>
<dbReference type="InterPro" id="IPR029052">
    <property type="entry name" value="Metallo-depent_PP-like"/>
</dbReference>
<evidence type="ECO:0000256" key="5">
    <source>
        <dbReference type="ARBA" id="ARBA00023211"/>
    </source>
</evidence>
<dbReference type="InterPro" id="IPR043461">
    <property type="entry name" value="LpxH-like"/>
</dbReference>
<evidence type="ECO:0000259" key="6">
    <source>
        <dbReference type="Pfam" id="PF00149"/>
    </source>
</evidence>
<dbReference type="GO" id="GO:0009245">
    <property type="term" value="P:lipid A biosynthetic process"/>
    <property type="evidence" value="ECO:0007669"/>
    <property type="project" value="TreeGrafter"/>
</dbReference>
<reference evidence="7 8" key="2">
    <citation type="submission" date="2016-03" db="EMBL/GenBank/DDBJ databases">
        <title>New uncultured bacterium of the family Gallionellaceae from acid mine drainage: description and reconstruction of genome based on metagenomic analysis of microbial community.</title>
        <authorList>
            <person name="Kadnikov V."/>
            <person name="Ivasenko D."/>
            <person name="Beletsky A."/>
            <person name="Mardanov A."/>
            <person name="Danilova E."/>
            <person name="Pimenov N."/>
            <person name="Karnachuk O."/>
            <person name="Ravin N."/>
        </authorList>
    </citation>
    <scope>NUCLEOTIDE SEQUENCE [LARGE SCALE GENOMIC DNA]</scope>
    <source>
        <strain evidence="7">ShG14-8</strain>
    </source>
</reference>
<dbReference type="Pfam" id="PF00149">
    <property type="entry name" value="Metallophos"/>
    <property type="match status" value="1"/>
</dbReference>
<comment type="caution">
    <text evidence="7">The sequence shown here is derived from an EMBL/GenBank/DDBJ whole genome shotgun (WGS) entry which is preliminary data.</text>
</comment>
<dbReference type="SUPFAM" id="SSF56300">
    <property type="entry name" value="Metallo-dependent phosphatases"/>
    <property type="match status" value="1"/>
</dbReference>
<evidence type="ECO:0000313" key="7">
    <source>
        <dbReference type="EMBL" id="KXS31946.1"/>
    </source>
</evidence>
<evidence type="ECO:0000256" key="4">
    <source>
        <dbReference type="ARBA" id="ARBA00023136"/>
    </source>
</evidence>
<dbReference type="PANTHER" id="PTHR34990">
    <property type="entry name" value="UDP-2,3-DIACYLGLUCOSAMINE HYDROLASE-RELATED"/>
    <property type="match status" value="1"/>
</dbReference>
<dbReference type="PANTHER" id="PTHR34990:SF2">
    <property type="entry name" value="BLL8164 PROTEIN"/>
    <property type="match status" value="1"/>
</dbReference>
<feature type="domain" description="Calcineurin-like phosphoesterase" evidence="6">
    <location>
        <begin position="6"/>
        <end position="204"/>
    </location>
</feature>
<dbReference type="EMBL" id="LSLI01000048">
    <property type="protein sequence ID" value="KXS31946.1"/>
    <property type="molecule type" value="Genomic_DNA"/>
</dbReference>
<keyword evidence="5" id="KW-0464">Manganese</keyword>
<dbReference type="GO" id="GO:0008758">
    <property type="term" value="F:UDP-2,3-diacylglucosamine hydrolase activity"/>
    <property type="evidence" value="ECO:0007669"/>
    <property type="project" value="TreeGrafter"/>
</dbReference>
<proteinExistence type="predicted"/>
<protein>
    <submittedName>
        <fullName evidence="7">Metallo-phosphoesterase protein</fullName>
    </submittedName>
</protein>
<dbReference type="GO" id="GO:0046872">
    <property type="term" value="F:metal ion binding"/>
    <property type="evidence" value="ECO:0007669"/>
    <property type="project" value="UniProtKB-KW"/>
</dbReference>
<dbReference type="PATRIC" id="fig|1796491.3.peg.2082"/>
<evidence type="ECO:0000256" key="3">
    <source>
        <dbReference type="ARBA" id="ARBA00022723"/>
    </source>
</evidence>
<evidence type="ECO:0000313" key="8">
    <source>
        <dbReference type="Proteomes" id="UP000070578"/>
    </source>
</evidence>
<dbReference type="GO" id="GO:0016020">
    <property type="term" value="C:membrane"/>
    <property type="evidence" value="ECO:0007669"/>
    <property type="project" value="GOC"/>
</dbReference>
<accession>A0A139BSI1</accession>